<reference evidence="1 2" key="1">
    <citation type="journal article" date="2019" name="Environ. Microbiol.">
        <title>At the nexus of three kingdoms: the genome of the mycorrhizal fungus Gigaspora margarita provides insights into plant, endobacterial and fungal interactions.</title>
        <authorList>
            <person name="Venice F."/>
            <person name="Ghignone S."/>
            <person name="Salvioli di Fossalunga A."/>
            <person name="Amselem J."/>
            <person name="Novero M."/>
            <person name="Xianan X."/>
            <person name="Sedzielewska Toro K."/>
            <person name="Morin E."/>
            <person name="Lipzen A."/>
            <person name="Grigoriev I.V."/>
            <person name="Henrissat B."/>
            <person name="Martin F.M."/>
            <person name="Bonfante P."/>
        </authorList>
    </citation>
    <scope>NUCLEOTIDE SEQUENCE [LARGE SCALE GENOMIC DNA]</scope>
    <source>
        <strain evidence="1 2">BEG34</strain>
    </source>
</reference>
<gene>
    <name evidence="1" type="ORF">F8M41_017994</name>
</gene>
<sequence length="78" mass="8518">MNLLINKKSKLEVGHISEGKGKDANITKIADKTSENGTMSDLLCLYLYRNIETFGTNFLGSNGKLNTLGICGVREVPE</sequence>
<evidence type="ECO:0000313" key="2">
    <source>
        <dbReference type="Proteomes" id="UP000439903"/>
    </source>
</evidence>
<dbReference type="Proteomes" id="UP000439903">
    <property type="component" value="Unassembled WGS sequence"/>
</dbReference>
<evidence type="ECO:0000313" key="1">
    <source>
        <dbReference type="EMBL" id="KAF0332959.1"/>
    </source>
</evidence>
<dbReference type="AlphaFoldDB" id="A0A8H3WTT3"/>
<comment type="caution">
    <text evidence="1">The sequence shown here is derived from an EMBL/GenBank/DDBJ whole genome shotgun (WGS) entry which is preliminary data.</text>
</comment>
<organism evidence="1 2">
    <name type="scientific">Gigaspora margarita</name>
    <dbReference type="NCBI Taxonomy" id="4874"/>
    <lineage>
        <taxon>Eukaryota</taxon>
        <taxon>Fungi</taxon>
        <taxon>Fungi incertae sedis</taxon>
        <taxon>Mucoromycota</taxon>
        <taxon>Glomeromycotina</taxon>
        <taxon>Glomeromycetes</taxon>
        <taxon>Diversisporales</taxon>
        <taxon>Gigasporaceae</taxon>
        <taxon>Gigaspora</taxon>
    </lineage>
</organism>
<dbReference type="EMBL" id="WTPW01004228">
    <property type="protein sequence ID" value="KAF0332959.1"/>
    <property type="molecule type" value="Genomic_DNA"/>
</dbReference>
<name>A0A8H3WTT3_GIGMA</name>
<accession>A0A8H3WTT3</accession>
<protein>
    <submittedName>
        <fullName evidence="1">Uncharacterized protein</fullName>
    </submittedName>
</protein>
<keyword evidence="2" id="KW-1185">Reference proteome</keyword>
<proteinExistence type="predicted"/>